<protein>
    <recommendedName>
        <fullName evidence="4">Secreted protein</fullName>
    </recommendedName>
</protein>
<gene>
    <name evidence="2" type="ORF">KC19_6G076400</name>
</gene>
<keyword evidence="1" id="KW-0732">Signal</keyword>
<dbReference type="AlphaFoldDB" id="A0A8T0HD87"/>
<name>A0A8T0HD87_CERPU</name>
<dbReference type="Proteomes" id="UP000822688">
    <property type="component" value="Chromosome 6"/>
</dbReference>
<evidence type="ECO:0000313" key="2">
    <source>
        <dbReference type="EMBL" id="KAG0569240.1"/>
    </source>
</evidence>
<evidence type="ECO:0000256" key="1">
    <source>
        <dbReference type="SAM" id="SignalP"/>
    </source>
</evidence>
<sequence>MIRVLCALVYCAVASTSRWIIGVLGSIKSTSFQAHSYPCLNLPSASIGDQGDFGFYPNQNLCLKGRTGPLCSKLVLHLFALVFQLLYIYDIVDDENSCLFIVA</sequence>
<keyword evidence="3" id="KW-1185">Reference proteome</keyword>
<reference evidence="2 3" key="1">
    <citation type="submission" date="2020-06" db="EMBL/GenBank/DDBJ databases">
        <title>WGS assembly of Ceratodon purpureus strain R40.</title>
        <authorList>
            <person name="Carey S.B."/>
            <person name="Jenkins J."/>
            <person name="Shu S."/>
            <person name="Lovell J.T."/>
            <person name="Sreedasyam A."/>
            <person name="Maumus F."/>
            <person name="Tiley G.P."/>
            <person name="Fernandez-Pozo N."/>
            <person name="Barry K."/>
            <person name="Chen C."/>
            <person name="Wang M."/>
            <person name="Lipzen A."/>
            <person name="Daum C."/>
            <person name="Saski C.A."/>
            <person name="Payton A.C."/>
            <person name="Mcbreen J.C."/>
            <person name="Conrad R.E."/>
            <person name="Kollar L.M."/>
            <person name="Olsson S."/>
            <person name="Huttunen S."/>
            <person name="Landis J.B."/>
            <person name="Wickett N.J."/>
            <person name="Johnson M.G."/>
            <person name="Rensing S.A."/>
            <person name="Grimwood J."/>
            <person name="Schmutz J."/>
            <person name="Mcdaniel S.F."/>
        </authorList>
    </citation>
    <scope>NUCLEOTIDE SEQUENCE [LARGE SCALE GENOMIC DNA]</scope>
    <source>
        <strain evidence="2 3">R40</strain>
    </source>
</reference>
<proteinExistence type="predicted"/>
<evidence type="ECO:0008006" key="4">
    <source>
        <dbReference type="Google" id="ProtNLM"/>
    </source>
</evidence>
<organism evidence="2 3">
    <name type="scientific">Ceratodon purpureus</name>
    <name type="common">Fire moss</name>
    <name type="synonym">Dicranum purpureum</name>
    <dbReference type="NCBI Taxonomy" id="3225"/>
    <lineage>
        <taxon>Eukaryota</taxon>
        <taxon>Viridiplantae</taxon>
        <taxon>Streptophyta</taxon>
        <taxon>Embryophyta</taxon>
        <taxon>Bryophyta</taxon>
        <taxon>Bryophytina</taxon>
        <taxon>Bryopsida</taxon>
        <taxon>Dicranidae</taxon>
        <taxon>Pseudoditrichales</taxon>
        <taxon>Ditrichaceae</taxon>
        <taxon>Ceratodon</taxon>
    </lineage>
</organism>
<feature type="signal peptide" evidence="1">
    <location>
        <begin position="1"/>
        <end position="16"/>
    </location>
</feature>
<accession>A0A8T0HD87</accession>
<evidence type="ECO:0000313" key="3">
    <source>
        <dbReference type="Proteomes" id="UP000822688"/>
    </source>
</evidence>
<feature type="chain" id="PRO_5035858381" description="Secreted protein" evidence="1">
    <location>
        <begin position="17"/>
        <end position="103"/>
    </location>
</feature>
<comment type="caution">
    <text evidence="2">The sequence shown here is derived from an EMBL/GenBank/DDBJ whole genome shotgun (WGS) entry which is preliminary data.</text>
</comment>
<dbReference type="EMBL" id="CM026427">
    <property type="protein sequence ID" value="KAG0569240.1"/>
    <property type="molecule type" value="Genomic_DNA"/>
</dbReference>